<sequence>MTWNINVLHPTKAVKCVITSLVLSIPLWAGSLVVAKLVIVPEVRAIAAQWSGDARELVPESERRAEQDTQPLVVASQHEAHVMEDALRRI</sequence>
<organism evidence="1 2">
    <name type="scientific">Novosphingobium pokkalii</name>
    <dbReference type="NCBI Taxonomy" id="1770194"/>
    <lineage>
        <taxon>Bacteria</taxon>
        <taxon>Pseudomonadati</taxon>
        <taxon>Pseudomonadota</taxon>
        <taxon>Alphaproteobacteria</taxon>
        <taxon>Sphingomonadales</taxon>
        <taxon>Sphingomonadaceae</taxon>
        <taxon>Novosphingobium</taxon>
    </lineage>
</organism>
<dbReference type="RefSeq" id="WP_191323028.1">
    <property type="nucleotide sequence ID" value="NZ_BMZP01000003.1"/>
</dbReference>
<name>A0ABV7V0V6_9SPHN</name>
<reference evidence="2" key="1">
    <citation type="journal article" date="2019" name="Int. J. Syst. Evol. Microbiol.">
        <title>The Global Catalogue of Microorganisms (GCM) 10K type strain sequencing project: providing services to taxonomists for standard genome sequencing and annotation.</title>
        <authorList>
            <consortium name="The Broad Institute Genomics Platform"/>
            <consortium name="The Broad Institute Genome Sequencing Center for Infectious Disease"/>
            <person name="Wu L."/>
            <person name="Ma J."/>
        </authorList>
    </citation>
    <scope>NUCLEOTIDE SEQUENCE [LARGE SCALE GENOMIC DNA]</scope>
    <source>
        <strain evidence="2">KCTC 42224</strain>
    </source>
</reference>
<proteinExistence type="predicted"/>
<gene>
    <name evidence="1" type="ORF">ACFOOT_04495</name>
</gene>
<accession>A0ABV7V0V6</accession>
<dbReference type="EMBL" id="JBHRYE010000007">
    <property type="protein sequence ID" value="MFC3670675.1"/>
    <property type="molecule type" value="Genomic_DNA"/>
</dbReference>
<dbReference type="Proteomes" id="UP001595683">
    <property type="component" value="Unassembled WGS sequence"/>
</dbReference>
<protein>
    <submittedName>
        <fullName evidence="1">Uncharacterized protein</fullName>
    </submittedName>
</protein>
<evidence type="ECO:0000313" key="2">
    <source>
        <dbReference type="Proteomes" id="UP001595683"/>
    </source>
</evidence>
<keyword evidence="2" id="KW-1185">Reference proteome</keyword>
<evidence type="ECO:0000313" key="1">
    <source>
        <dbReference type="EMBL" id="MFC3670675.1"/>
    </source>
</evidence>
<comment type="caution">
    <text evidence="1">The sequence shown here is derived from an EMBL/GenBank/DDBJ whole genome shotgun (WGS) entry which is preliminary data.</text>
</comment>